<dbReference type="Proteomes" id="UP000265560">
    <property type="component" value="Chromosome"/>
</dbReference>
<dbReference type="SUPFAM" id="SSF52540">
    <property type="entry name" value="P-loop containing nucleoside triphosphate hydrolases"/>
    <property type="match status" value="1"/>
</dbReference>
<keyword evidence="3" id="KW-0804">Transcription</keyword>
<dbReference type="Pfam" id="PF25873">
    <property type="entry name" value="WHD_MalT"/>
    <property type="match status" value="1"/>
</dbReference>
<dbReference type="KEGG" id="pcav:D3880_17745"/>
<gene>
    <name evidence="5" type="ORF">D3880_17745</name>
</gene>
<keyword evidence="6" id="KW-1185">Reference proteome</keyword>
<dbReference type="InterPro" id="IPR011990">
    <property type="entry name" value="TPR-like_helical_dom_sf"/>
</dbReference>
<proteinExistence type="predicted"/>
<dbReference type="InterPro" id="IPR000792">
    <property type="entry name" value="Tscrpt_reg_LuxR_C"/>
</dbReference>
<dbReference type="SUPFAM" id="SSF46894">
    <property type="entry name" value="C-terminal effector domain of the bipartite response regulators"/>
    <property type="match status" value="1"/>
</dbReference>
<evidence type="ECO:0000256" key="3">
    <source>
        <dbReference type="ARBA" id="ARBA00023163"/>
    </source>
</evidence>
<dbReference type="Pfam" id="PF00196">
    <property type="entry name" value="GerE"/>
    <property type="match status" value="1"/>
</dbReference>
<dbReference type="Gene3D" id="1.10.10.10">
    <property type="entry name" value="Winged helix-like DNA-binding domain superfamily/Winged helix DNA-binding domain"/>
    <property type="match status" value="1"/>
</dbReference>
<dbReference type="InterPro" id="IPR059106">
    <property type="entry name" value="WHD_MalT"/>
</dbReference>
<dbReference type="CDD" id="cd06170">
    <property type="entry name" value="LuxR_C_like"/>
    <property type="match status" value="1"/>
</dbReference>
<evidence type="ECO:0000256" key="1">
    <source>
        <dbReference type="ARBA" id="ARBA00023015"/>
    </source>
</evidence>
<dbReference type="GO" id="GO:0003677">
    <property type="term" value="F:DNA binding"/>
    <property type="evidence" value="ECO:0007669"/>
    <property type="project" value="UniProtKB-KW"/>
</dbReference>
<accession>A0A385Z466</accession>
<keyword evidence="1" id="KW-0805">Transcription regulation</keyword>
<dbReference type="Pfam" id="PF17874">
    <property type="entry name" value="TPR_MalT"/>
    <property type="match status" value="1"/>
</dbReference>
<dbReference type="Gene3D" id="3.40.50.300">
    <property type="entry name" value="P-loop containing nucleotide triphosphate hydrolases"/>
    <property type="match status" value="1"/>
</dbReference>
<sequence>MQGLGSSLSVIRGKASYIPDLPSALLSRQRLIDALLGKKQRLRVLCAPAGFGKTVLLSEFLQQVPPSEHVVWLSLAGQPLALPQLISRVTTELGLARGRVADGQALLQFFETCGEPIWLVLDDYPNEAPAELSSWIMQLLALQSSKVQLLVSCRQRPDWNLSRLLLRGELLELDASQLALSRDEFELLVCLLAPQTSASAREELWQQTAGWCAGVRLLLSGQMKGGKADGSGLPWLRDYLEHELLSRLGEGEREILYRLAHFPKISAELCDQLWEEQGGGLLFKRLLQCQSFLLPVDRQGVWYRMLPAVAHALQDRLSAPELSRLRLRSCRVLSAAGYFDEAIEQALCAEQPEVAANYMESLGLDWLFTDQHLRQLLSWREQLPPQLLESTPRLICLCARALLFSWRLEESEACIARLGGFLPQAESLRNTRLLANWQALQGTLEGMRGNAEVAREHCQAALSHLPARDWHASLLCYSTLARIAMATGQSVQAHQLLLEAVELARRQGCLVSEVLVNTDRIRLLILRGDLSQAEALLQENVALVEDGNRRHSLLLGRLLFLQGELHLLRGGLDECESALQAGFPHALDSFDPLILHGYLVQSELDSCRGEYDQALVHLHEAERRMHCGKAESSCYKSAIDLQSMRILARQGCWEQLPPIAQSLEAYLQGPEPCLPPLHMPSLPQRNQLLLALAEYETGSHEQAEQRLRALHEQCKRRQFGVLMSEVQLALAKIGFGSGRSESHGLELQARQQVINIGCYSLLQGWTDGGAEAAPQPKLSASFSAGAPLIAGGQADLTLRELSVLKLLAEGLSNQEIGNTLFISVNTVKTHTKKINAKLGVKRRTQAINRAKALGILL</sequence>
<dbReference type="InterPro" id="IPR036388">
    <property type="entry name" value="WH-like_DNA-bd_sf"/>
</dbReference>
<dbReference type="GO" id="GO:0006355">
    <property type="term" value="P:regulation of DNA-templated transcription"/>
    <property type="evidence" value="ECO:0007669"/>
    <property type="project" value="InterPro"/>
</dbReference>
<dbReference type="SUPFAM" id="SSF48452">
    <property type="entry name" value="TPR-like"/>
    <property type="match status" value="1"/>
</dbReference>
<reference evidence="6" key="1">
    <citation type="submission" date="2018-09" db="EMBL/GenBank/DDBJ databases">
        <authorList>
            <person name="Zhu H."/>
        </authorList>
    </citation>
    <scope>NUCLEOTIDE SEQUENCE [LARGE SCALE GENOMIC DNA]</scope>
    <source>
        <strain evidence="6">K2W31S-8</strain>
    </source>
</reference>
<dbReference type="PANTHER" id="PTHR44688">
    <property type="entry name" value="DNA-BINDING TRANSCRIPTIONAL ACTIVATOR DEVR_DOSR"/>
    <property type="match status" value="1"/>
</dbReference>
<evidence type="ECO:0000313" key="5">
    <source>
        <dbReference type="EMBL" id="AYC34089.1"/>
    </source>
</evidence>
<evidence type="ECO:0000259" key="4">
    <source>
        <dbReference type="PROSITE" id="PS50043"/>
    </source>
</evidence>
<dbReference type="Gene3D" id="1.25.40.10">
    <property type="entry name" value="Tetratricopeptide repeat domain"/>
    <property type="match status" value="1"/>
</dbReference>
<name>A0A385Z466_9PSED</name>
<dbReference type="OrthoDB" id="561214at2"/>
<protein>
    <submittedName>
        <fullName evidence="5">ATP-dependent transcriptional regulator</fullName>
    </submittedName>
</protein>
<dbReference type="PRINTS" id="PR00038">
    <property type="entry name" value="HTHLUXR"/>
</dbReference>
<dbReference type="PROSITE" id="PS50043">
    <property type="entry name" value="HTH_LUXR_2"/>
    <property type="match status" value="1"/>
</dbReference>
<dbReference type="RefSeq" id="WP_119894743.1">
    <property type="nucleotide sequence ID" value="NZ_CP032419.1"/>
</dbReference>
<feature type="domain" description="HTH luxR-type" evidence="4">
    <location>
        <begin position="789"/>
        <end position="854"/>
    </location>
</feature>
<dbReference type="InterPro" id="IPR027417">
    <property type="entry name" value="P-loop_NTPase"/>
</dbReference>
<dbReference type="PANTHER" id="PTHR44688:SF16">
    <property type="entry name" value="DNA-BINDING TRANSCRIPTIONAL ACTIVATOR DEVR_DOSR"/>
    <property type="match status" value="1"/>
</dbReference>
<dbReference type="EMBL" id="CP032419">
    <property type="protein sequence ID" value="AYC34089.1"/>
    <property type="molecule type" value="Genomic_DNA"/>
</dbReference>
<dbReference type="InterPro" id="IPR016032">
    <property type="entry name" value="Sig_transdc_resp-reg_C-effctor"/>
</dbReference>
<dbReference type="SMART" id="SM00421">
    <property type="entry name" value="HTH_LUXR"/>
    <property type="match status" value="1"/>
</dbReference>
<evidence type="ECO:0000256" key="2">
    <source>
        <dbReference type="ARBA" id="ARBA00023125"/>
    </source>
</evidence>
<dbReference type="AlphaFoldDB" id="A0A385Z466"/>
<organism evidence="5 6">
    <name type="scientific">Pseudomonas cavernae</name>
    <dbReference type="NCBI Taxonomy" id="2320867"/>
    <lineage>
        <taxon>Bacteria</taxon>
        <taxon>Pseudomonadati</taxon>
        <taxon>Pseudomonadota</taxon>
        <taxon>Gammaproteobacteria</taxon>
        <taxon>Pseudomonadales</taxon>
        <taxon>Pseudomonadaceae</taxon>
        <taxon>Pseudomonas</taxon>
    </lineage>
</organism>
<dbReference type="InterPro" id="IPR041617">
    <property type="entry name" value="TPR_MalT"/>
</dbReference>
<evidence type="ECO:0000313" key="6">
    <source>
        <dbReference type="Proteomes" id="UP000265560"/>
    </source>
</evidence>
<keyword evidence="2" id="KW-0238">DNA-binding</keyword>